<dbReference type="AlphaFoldDB" id="A0A914YTK5"/>
<dbReference type="GO" id="GO:0046872">
    <property type="term" value="F:metal ion binding"/>
    <property type="evidence" value="ECO:0007669"/>
    <property type="project" value="UniProtKB-KW"/>
</dbReference>
<evidence type="ECO:0000313" key="4">
    <source>
        <dbReference type="Proteomes" id="UP000887577"/>
    </source>
</evidence>
<dbReference type="Proteomes" id="UP000887577">
    <property type="component" value="Unplaced"/>
</dbReference>
<dbReference type="InterPro" id="IPR002058">
    <property type="entry name" value="PAP_assoc"/>
</dbReference>
<evidence type="ECO:0000256" key="1">
    <source>
        <dbReference type="ARBA" id="ARBA00022723"/>
    </source>
</evidence>
<keyword evidence="2" id="KW-0460">Magnesium</keyword>
<organism evidence="4 5">
    <name type="scientific">Panagrolaimus superbus</name>
    <dbReference type="NCBI Taxonomy" id="310955"/>
    <lineage>
        <taxon>Eukaryota</taxon>
        <taxon>Metazoa</taxon>
        <taxon>Ecdysozoa</taxon>
        <taxon>Nematoda</taxon>
        <taxon>Chromadorea</taxon>
        <taxon>Rhabditida</taxon>
        <taxon>Tylenchina</taxon>
        <taxon>Panagrolaimomorpha</taxon>
        <taxon>Panagrolaimoidea</taxon>
        <taxon>Panagrolaimidae</taxon>
        <taxon>Panagrolaimus</taxon>
    </lineage>
</organism>
<protein>
    <submittedName>
        <fullName evidence="5">PAP-associated domain-containing protein</fullName>
    </submittedName>
</protein>
<evidence type="ECO:0000313" key="5">
    <source>
        <dbReference type="WBParaSite" id="PSU_v2.g3489.t1"/>
    </source>
</evidence>
<dbReference type="Pfam" id="PF03828">
    <property type="entry name" value="PAP_assoc"/>
    <property type="match status" value="1"/>
</dbReference>
<dbReference type="SUPFAM" id="SSF81631">
    <property type="entry name" value="PAP/OAS1 substrate-binding domain"/>
    <property type="match status" value="1"/>
</dbReference>
<dbReference type="Gene3D" id="1.10.1410.10">
    <property type="match status" value="1"/>
</dbReference>
<name>A0A914YTK5_9BILA</name>
<keyword evidence="4" id="KW-1185">Reference proteome</keyword>
<evidence type="ECO:0000256" key="2">
    <source>
        <dbReference type="ARBA" id="ARBA00022842"/>
    </source>
</evidence>
<proteinExistence type="predicted"/>
<reference evidence="5" key="1">
    <citation type="submission" date="2022-11" db="UniProtKB">
        <authorList>
            <consortium name="WormBaseParasite"/>
        </authorList>
    </citation>
    <scope>IDENTIFICATION</scope>
</reference>
<feature type="domain" description="PAP-associated" evidence="3">
    <location>
        <begin position="1"/>
        <end position="44"/>
    </location>
</feature>
<keyword evidence="1" id="KW-0479">Metal-binding</keyword>
<sequence>MNFFAYYSEFDFEKYAISIKNNCVFLKENQSAVMFIEEPFNQTNTARCVNQQGSVKIRNAIMESNKTWNSGEPNLSQIGVDLRQITATNVEAAKNCPNKGRSRFSGSRRLRRGR</sequence>
<accession>A0A914YTK5</accession>
<dbReference type="WBParaSite" id="PSU_v2.g3489.t1">
    <property type="protein sequence ID" value="PSU_v2.g3489.t1"/>
    <property type="gene ID" value="PSU_v2.g3489"/>
</dbReference>
<evidence type="ECO:0000259" key="3">
    <source>
        <dbReference type="Pfam" id="PF03828"/>
    </source>
</evidence>